<dbReference type="EMBL" id="BAAAZC010000019">
    <property type="protein sequence ID" value="GAA3975968.1"/>
    <property type="molecule type" value="Genomic_DNA"/>
</dbReference>
<protein>
    <submittedName>
        <fullName evidence="2">Uncharacterized protein</fullName>
    </submittedName>
</protein>
<reference evidence="3" key="1">
    <citation type="journal article" date="2019" name="Int. J. Syst. Evol. Microbiol.">
        <title>The Global Catalogue of Microorganisms (GCM) 10K type strain sequencing project: providing services to taxonomists for standard genome sequencing and annotation.</title>
        <authorList>
            <consortium name="The Broad Institute Genomics Platform"/>
            <consortium name="The Broad Institute Genome Sequencing Center for Infectious Disease"/>
            <person name="Wu L."/>
            <person name="Ma J."/>
        </authorList>
    </citation>
    <scope>NUCLEOTIDE SEQUENCE [LARGE SCALE GENOMIC DNA]</scope>
    <source>
        <strain evidence="3">JCM 16601</strain>
    </source>
</reference>
<organism evidence="2 3">
    <name type="scientific">Mucilaginibacter dorajii</name>
    <dbReference type="NCBI Taxonomy" id="692994"/>
    <lineage>
        <taxon>Bacteria</taxon>
        <taxon>Pseudomonadati</taxon>
        <taxon>Bacteroidota</taxon>
        <taxon>Sphingobacteriia</taxon>
        <taxon>Sphingobacteriales</taxon>
        <taxon>Sphingobacteriaceae</taxon>
        <taxon>Mucilaginibacter</taxon>
    </lineage>
</organism>
<comment type="caution">
    <text evidence="2">The sequence shown here is derived from an EMBL/GenBank/DDBJ whole genome shotgun (WGS) entry which is preliminary data.</text>
</comment>
<name>A0ABP7Q3Q8_9SPHI</name>
<evidence type="ECO:0000313" key="3">
    <source>
        <dbReference type="Proteomes" id="UP001500742"/>
    </source>
</evidence>
<keyword evidence="3" id="KW-1185">Reference proteome</keyword>
<feature type="signal peptide" evidence="1">
    <location>
        <begin position="1"/>
        <end position="20"/>
    </location>
</feature>
<accession>A0ABP7Q3Q8</accession>
<dbReference type="RefSeq" id="WP_259087467.1">
    <property type="nucleotide sequence ID" value="NZ_BAAAZC010000019.1"/>
</dbReference>
<dbReference type="Proteomes" id="UP001500742">
    <property type="component" value="Unassembled WGS sequence"/>
</dbReference>
<feature type="chain" id="PRO_5046297592" evidence="1">
    <location>
        <begin position="21"/>
        <end position="168"/>
    </location>
</feature>
<sequence>MKKLLLCLLFTTALSLTLHAQDTTLVKNQANMVAKAMIAGDYKTLVNYMYPKAVQMGGGKEKMIALVTNGMQQMKTQGITFESVKVDAPGKFYKAGTEIHCLLPETIILQLPNARIASHSSMLGISSDGGKSWSFLDMNNSSAAQVKQILPNFNPDLQIPKATTERLD</sequence>
<proteinExistence type="predicted"/>
<gene>
    <name evidence="2" type="ORF">GCM10022210_28280</name>
</gene>
<evidence type="ECO:0000256" key="1">
    <source>
        <dbReference type="SAM" id="SignalP"/>
    </source>
</evidence>
<keyword evidence="1" id="KW-0732">Signal</keyword>
<evidence type="ECO:0000313" key="2">
    <source>
        <dbReference type="EMBL" id="GAA3975968.1"/>
    </source>
</evidence>